<evidence type="ECO:0000313" key="4">
    <source>
        <dbReference type="Proteomes" id="UP000076532"/>
    </source>
</evidence>
<dbReference type="Pfam" id="PF01828">
    <property type="entry name" value="Peptidase_A4"/>
    <property type="match status" value="2"/>
</dbReference>
<dbReference type="InterPro" id="IPR038656">
    <property type="entry name" value="Peptidase_G1_sf"/>
</dbReference>
<evidence type="ECO:0000256" key="1">
    <source>
        <dbReference type="PIRSR" id="PIRSR600250-50"/>
    </source>
</evidence>
<dbReference type="Gene3D" id="2.60.120.700">
    <property type="entry name" value="Peptidase G1"/>
    <property type="match status" value="1"/>
</dbReference>
<protein>
    <submittedName>
        <fullName evidence="3">Concanavalin A-like lectin/glucanase</fullName>
    </submittedName>
</protein>
<sequence>MVATQFIASLLFASAALARLSPASHRRAAPKPAGHTSHVVTNATSIDNTVYNGNWAGAVISEPANTFKSIVGTFTVPGSTGADGASTAWVGIDGSSCQSALIQTGVTFSLTGGVVSYNGKLYFEISAPSARSSPFIAAWLEYIPAAEVLYKGDISFKEGDSVTVSIEVTSATGGTASVKNNSNGQSVTQAISSSTPLCQQDAEWIVEDFSSNGGEVPFGDFGTVVFTDGSATKVDGTTVTPAGATVYDIQQSGVDMTSSKLSDGGVTVKWVSAA</sequence>
<dbReference type="PANTHER" id="PTHR37536:SF1">
    <property type="entry name" value="ASPERGILLOPEPSIN, PUTAITVE (AFU_ORTHOLOGUE AFUA_7G01200)"/>
    <property type="match status" value="1"/>
</dbReference>
<feature type="signal peptide" evidence="2">
    <location>
        <begin position="1"/>
        <end position="18"/>
    </location>
</feature>
<gene>
    <name evidence="3" type="ORF">FIBSPDRAFT_232273</name>
</gene>
<proteinExistence type="predicted"/>
<name>A0A165YJ14_9AGAM</name>
<accession>A0A165YJ14</accession>
<keyword evidence="2" id="KW-0732">Signal</keyword>
<evidence type="ECO:0000256" key="2">
    <source>
        <dbReference type="SAM" id="SignalP"/>
    </source>
</evidence>
<dbReference type="CDD" id="cd13426">
    <property type="entry name" value="Peptidase_G1"/>
    <property type="match status" value="1"/>
</dbReference>
<keyword evidence="4" id="KW-1185">Reference proteome</keyword>
<dbReference type="AlphaFoldDB" id="A0A165YJ14"/>
<dbReference type="Proteomes" id="UP000076532">
    <property type="component" value="Unassembled WGS sequence"/>
</dbReference>
<reference evidence="3 4" key="1">
    <citation type="journal article" date="2016" name="Mol. Biol. Evol.">
        <title>Comparative Genomics of Early-Diverging Mushroom-Forming Fungi Provides Insights into the Origins of Lignocellulose Decay Capabilities.</title>
        <authorList>
            <person name="Nagy L.G."/>
            <person name="Riley R."/>
            <person name="Tritt A."/>
            <person name="Adam C."/>
            <person name="Daum C."/>
            <person name="Floudas D."/>
            <person name="Sun H."/>
            <person name="Yadav J.S."/>
            <person name="Pangilinan J."/>
            <person name="Larsson K.H."/>
            <person name="Matsuura K."/>
            <person name="Barry K."/>
            <person name="Labutti K."/>
            <person name="Kuo R."/>
            <person name="Ohm R.A."/>
            <person name="Bhattacharya S.S."/>
            <person name="Shirouzu T."/>
            <person name="Yoshinaga Y."/>
            <person name="Martin F.M."/>
            <person name="Grigoriev I.V."/>
            <person name="Hibbett D.S."/>
        </authorList>
    </citation>
    <scope>NUCLEOTIDE SEQUENCE [LARGE SCALE GENOMIC DNA]</scope>
    <source>
        <strain evidence="3 4">CBS 109695</strain>
    </source>
</reference>
<dbReference type="GO" id="GO:0070007">
    <property type="term" value="F:glutamic-type endopeptidase activity"/>
    <property type="evidence" value="ECO:0007669"/>
    <property type="project" value="InterPro"/>
</dbReference>
<dbReference type="OrthoDB" id="2862635at2759"/>
<dbReference type="STRING" id="436010.A0A165YJ14"/>
<dbReference type="InterPro" id="IPR000250">
    <property type="entry name" value="Peptidase_G1"/>
</dbReference>
<feature type="active site" description="Proton acceptor" evidence="1">
    <location>
        <position position="207"/>
    </location>
</feature>
<feature type="chain" id="PRO_5007869394" evidence="2">
    <location>
        <begin position="19"/>
        <end position="274"/>
    </location>
</feature>
<organism evidence="3 4">
    <name type="scientific">Athelia psychrophila</name>
    <dbReference type="NCBI Taxonomy" id="1759441"/>
    <lineage>
        <taxon>Eukaryota</taxon>
        <taxon>Fungi</taxon>
        <taxon>Dikarya</taxon>
        <taxon>Basidiomycota</taxon>
        <taxon>Agaricomycotina</taxon>
        <taxon>Agaricomycetes</taxon>
        <taxon>Agaricomycetidae</taxon>
        <taxon>Atheliales</taxon>
        <taxon>Atheliaceae</taxon>
        <taxon>Athelia</taxon>
    </lineage>
</organism>
<dbReference type="InterPro" id="IPR013320">
    <property type="entry name" value="ConA-like_dom_sf"/>
</dbReference>
<dbReference type="SUPFAM" id="SSF49899">
    <property type="entry name" value="Concanavalin A-like lectins/glucanases"/>
    <property type="match status" value="1"/>
</dbReference>
<evidence type="ECO:0000313" key="3">
    <source>
        <dbReference type="EMBL" id="KZP09608.1"/>
    </source>
</evidence>
<dbReference type="PANTHER" id="PTHR37536">
    <property type="entry name" value="PUTATIVE (AFU_ORTHOLOGUE AFUA_3G02970)-RELATED"/>
    <property type="match status" value="1"/>
</dbReference>
<dbReference type="EMBL" id="KV417696">
    <property type="protein sequence ID" value="KZP09608.1"/>
    <property type="molecule type" value="Genomic_DNA"/>
</dbReference>
<dbReference type="GO" id="GO:0006508">
    <property type="term" value="P:proteolysis"/>
    <property type="evidence" value="ECO:0007669"/>
    <property type="project" value="InterPro"/>
</dbReference>